<keyword evidence="1 2" id="KW-0378">Hydrolase</keyword>
<dbReference type="CDD" id="cd05828">
    <property type="entry name" value="Sortase_D_1"/>
    <property type="match status" value="1"/>
</dbReference>
<dbReference type="EMBL" id="JBHRTL010000005">
    <property type="protein sequence ID" value="MFC3154625.1"/>
    <property type="molecule type" value="Genomic_DNA"/>
</dbReference>
<evidence type="ECO:0000313" key="2">
    <source>
        <dbReference type="EMBL" id="MFC3154625.1"/>
    </source>
</evidence>
<dbReference type="Gene3D" id="2.40.260.10">
    <property type="entry name" value="Sortase"/>
    <property type="match status" value="1"/>
</dbReference>
<dbReference type="SUPFAM" id="SSF63817">
    <property type="entry name" value="Sortase"/>
    <property type="match status" value="1"/>
</dbReference>
<dbReference type="GO" id="GO:0016787">
    <property type="term" value="F:hydrolase activity"/>
    <property type="evidence" value="ECO:0007669"/>
    <property type="project" value="UniProtKB-KW"/>
</dbReference>
<name>A0ABV7HRC6_9GAMM</name>
<evidence type="ECO:0000256" key="1">
    <source>
        <dbReference type="ARBA" id="ARBA00022801"/>
    </source>
</evidence>
<dbReference type="NCBIfam" id="TIGR03784">
    <property type="entry name" value="marine_sortase"/>
    <property type="match status" value="1"/>
</dbReference>
<keyword evidence="3" id="KW-1185">Reference proteome</keyword>
<dbReference type="InterPro" id="IPR041999">
    <property type="entry name" value="Sortase_D_1"/>
</dbReference>
<dbReference type="RefSeq" id="WP_382414988.1">
    <property type="nucleotide sequence ID" value="NZ_AP031500.1"/>
</dbReference>
<gene>
    <name evidence="2" type="ORF">ACFOEB_05365</name>
</gene>
<dbReference type="InterPro" id="IPR005754">
    <property type="entry name" value="Sortase"/>
</dbReference>
<proteinExistence type="predicted"/>
<organism evidence="2 3">
    <name type="scientific">Gilvimarinus japonicus</name>
    <dbReference type="NCBI Taxonomy" id="1796469"/>
    <lineage>
        <taxon>Bacteria</taxon>
        <taxon>Pseudomonadati</taxon>
        <taxon>Pseudomonadota</taxon>
        <taxon>Gammaproteobacteria</taxon>
        <taxon>Cellvibrionales</taxon>
        <taxon>Cellvibrionaceae</taxon>
        <taxon>Gilvimarinus</taxon>
    </lineage>
</organism>
<accession>A0ABV7HRC6</accession>
<dbReference type="Proteomes" id="UP001595548">
    <property type="component" value="Unassembled WGS sequence"/>
</dbReference>
<dbReference type="InterPro" id="IPR023365">
    <property type="entry name" value="Sortase_dom-sf"/>
</dbReference>
<evidence type="ECO:0000313" key="3">
    <source>
        <dbReference type="Proteomes" id="UP001595548"/>
    </source>
</evidence>
<protein>
    <submittedName>
        <fullName evidence="2">Class GN sortase</fullName>
        <ecNumber evidence="2">3.4.22.-</ecNumber>
    </submittedName>
</protein>
<comment type="caution">
    <text evidence="2">The sequence shown here is derived from an EMBL/GenBank/DDBJ whole genome shotgun (WGS) entry which is preliminary data.</text>
</comment>
<dbReference type="EC" id="3.4.22.-" evidence="2"/>
<reference evidence="3" key="1">
    <citation type="journal article" date="2019" name="Int. J. Syst. Evol. Microbiol.">
        <title>The Global Catalogue of Microorganisms (GCM) 10K type strain sequencing project: providing services to taxonomists for standard genome sequencing and annotation.</title>
        <authorList>
            <consortium name="The Broad Institute Genomics Platform"/>
            <consortium name="The Broad Institute Genome Sequencing Center for Infectious Disease"/>
            <person name="Wu L."/>
            <person name="Ma J."/>
        </authorList>
    </citation>
    <scope>NUCLEOTIDE SEQUENCE [LARGE SCALE GENOMIC DNA]</scope>
    <source>
        <strain evidence="3">KCTC 52141</strain>
    </source>
</reference>
<dbReference type="InterPro" id="IPR022445">
    <property type="entry name" value="Sortase_proteobact_type"/>
</dbReference>
<sequence>MAARNNTRAAALPVFHRGRLILSALLLLVLLWQWGSAFAIEAKAQLAQVLIERAWQQKLAAPTLDVAPWPWADTQPVGRLQLLDGDGRVRKDLYVLGGGHGEALAFGPGLMPVGAPGSQGARVIGGHRDTHFAFLRELKGGETLRWQSSDGQWRRYVISQRSIADSEQDSLWVDPNADSLWLVTCYPFDAVRPGGPLRYVVRADSVLPELSYIRERRVSL</sequence>
<dbReference type="Pfam" id="PF04203">
    <property type="entry name" value="Sortase"/>
    <property type="match status" value="1"/>
</dbReference>